<feature type="domain" description="Acyl-CoA oxidase/dehydrogenase middle" evidence="13">
    <location>
        <begin position="132"/>
        <end position="223"/>
    </location>
</feature>
<dbReference type="PROSITE" id="PS00072">
    <property type="entry name" value="ACYL_COA_DH_1"/>
    <property type="match status" value="1"/>
</dbReference>
<proteinExistence type="inferred from homology"/>
<dbReference type="InterPro" id="IPR006089">
    <property type="entry name" value="Acyl-CoA_DH_CS"/>
</dbReference>
<organism evidence="15">
    <name type="scientific">marine metagenome</name>
    <dbReference type="NCBI Taxonomy" id="408172"/>
    <lineage>
        <taxon>unclassified sequences</taxon>
        <taxon>metagenomes</taxon>
        <taxon>ecological metagenomes</taxon>
    </lineage>
</organism>
<dbReference type="GO" id="GO:0004361">
    <property type="term" value="F:glutaryl-CoA dehydrogenase activity"/>
    <property type="evidence" value="ECO:0007669"/>
    <property type="project" value="UniProtKB-EC"/>
</dbReference>
<evidence type="ECO:0000259" key="14">
    <source>
        <dbReference type="Pfam" id="PF02771"/>
    </source>
</evidence>
<comment type="catalytic activity">
    <reaction evidence="12">
        <text>glutaryl-CoA + oxidized [electron-transfer flavoprotein] + 2 H(+) = (2E)-butenoyl-CoA + reduced [electron-transfer flavoprotein] + CO2</text>
        <dbReference type="Rhea" id="RHEA:13389"/>
        <dbReference type="Rhea" id="RHEA-COMP:10685"/>
        <dbReference type="Rhea" id="RHEA-COMP:10686"/>
        <dbReference type="ChEBI" id="CHEBI:15378"/>
        <dbReference type="ChEBI" id="CHEBI:16526"/>
        <dbReference type="ChEBI" id="CHEBI:57332"/>
        <dbReference type="ChEBI" id="CHEBI:57378"/>
        <dbReference type="ChEBI" id="CHEBI:57692"/>
        <dbReference type="ChEBI" id="CHEBI:58307"/>
        <dbReference type="EC" id="1.3.8.6"/>
    </reaction>
</comment>
<keyword evidence="4" id="KW-0285">Flavoprotein</keyword>
<dbReference type="PANTHER" id="PTHR42807">
    <property type="entry name" value="GLUTARYL-COA DEHYDROGENASE, MITOCHONDRIAL"/>
    <property type="match status" value="1"/>
</dbReference>
<keyword evidence="6" id="KW-0809">Transit peptide</keyword>
<comment type="cofactor">
    <cofactor evidence="1">
        <name>FAD</name>
        <dbReference type="ChEBI" id="CHEBI:57692"/>
    </cofactor>
</comment>
<comment type="pathway">
    <text evidence="10">Amino-acid metabolism; tryptophan metabolism.</text>
</comment>
<dbReference type="EMBL" id="UINC01081676">
    <property type="protein sequence ID" value="SVC25763.1"/>
    <property type="molecule type" value="Genomic_DNA"/>
</dbReference>
<dbReference type="Gene3D" id="2.40.110.10">
    <property type="entry name" value="Butyryl-CoA Dehydrogenase, subunit A, domain 2"/>
    <property type="match status" value="1"/>
</dbReference>
<feature type="non-terminal residue" evidence="15">
    <location>
        <position position="270"/>
    </location>
</feature>
<comment type="pathway">
    <text evidence="9">Amino-acid metabolism; lysine degradation.</text>
</comment>
<dbReference type="AlphaFoldDB" id="A0A382KQL2"/>
<evidence type="ECO:0000259" key="13">
    <source>
        <dbReference type="Pfam" id="PF02770"/>
    </source>
</evidence>
<evidence type="ECO:0000256" key="5">
    <source>
        <dbReference type="ARBA" id="ARBA00022827"/>
    </source>
</evidence>
<keyword evidence="7" id="KW-0560">Oxidoreductase</keyword>
<dbReference type="SUPFAM" id="SSF56645">
    <property type="entry name" value="Acyl-CoA dehydrogenase NM domain-like"/>
    <property type="match status" value="1"/>
</dbReference>
<keyword evidence="5" id="KW-0274">FAD</keyword>
<dbReference type="Pfam" id="PF02770">
    <property type="entry name" value="Acyl-CoA_dh_M"/>
    <property type="match status" value="1"/>
</dbReference>
<dbReference type="EC" id="1.3.8.6" evidence="11"/>
<feature type="domain" description="Acyl-CoA dehydrogenase/oxidase N-terminal" evidence="14">
    <location>
        <begin position="16"/>
        <end position="127"/>
    </location>
</feature>
<dbReference type="InterPro" id="IPR009100">
    <property type="entry name" value="AcylCoA_DH/oxidase_NM_dom_sf"/>
</dbReference>
<comment type="similarity">
    <text evidence="3">Belongs to the acyl-CoA dehydrogenase family.</text>
</comment>
<dbReference type="InterPro" id="IPR013786">
    <property type="entry name" value="AcylCoA_DH/ox_N"/>
</dbReference>
<dbReference type="FunFam" id="1.10.540.10:FF:000002">
    <property type="entry name" value="Acyl-CoA dehydrogenase FadE19"/>
    <property type="match status" value="1"/>
</dbReference>
<evidence type="ECO:0000256" key="8">
    <source>
        <dbReference type="ARBA" id="ARBA00023128"/>
    </source>
</evidence>
<reference evidence="15" key="1">
    <citation type="submission" date="2018-05" db="EMBL/GenBank/DDBJ databases">
        <authorList>
            <person name="Lanie J.A."/>
            <person name="Ng W.-L."/>
            <person name="Kazmierczak K.M."/>
            <person name="Andrzejewski T.M."/>
            <person name="Davidsen T.M."/>
            <person name="Wayne K.J."/>
            <person name="Tettelin H."/>
            <person name="Glass J.I."/>
            <person name="Rusch D."/>
            <person name="Podicherti R."/>
            <person name="Tsui H.-C.T."/>
            <person name="Winkler M.E."/>
        </authorList>
    </citation>
    <scope>NUCLEOTIDE SEQUENCE</scope>
</reference>
<evidence type="ECO:0000256" key="7">
    <source>
        <dbReference type="ARBA" id="ARBA00023002"/>
    </source>
</evidence>
<dbReference type="InterPro" id="IPR046373">
    <property type="entry name" value="Acyl-CoA_Oxase/DH_mid-dom_sf"/>
</dbReference>
<evidence type="ECO:0000313" key="15">
    <source>
        <dbReference type="EMBL" id="SVC25763.1"/>
    </source>
</evidence>
<evidence type="ECO:0000256" key="6">
    <source>
        <dbReference type="ARBA" id="ARBA00022946"/>
    </source>
</evidence>
<dbReference type="GO" id="GO:0000062">
    <property type="term" value="F:fatty-acyl-CoA binding"/>
    <property type="evidence" value="ECO:0007669"/>
    <property type="project" value="TreeGrafter"/>
</dbReference>
<dbReference type="Pfam" id="PF02771">
    <property type="entry name" value="Acyl-CoA_dh_N"/>
    <property type="match status" value="1"/>
</dbReference>
<evidence type="ECO:0000256" key="9">
    <source>
        <dbReference type="ARBA" id="ARBA00037899"/>
    </source>
</evidence>
<evidence type="ECO:0000256" key="10">
    <source>
        <dbReference type="ARBA" id="ARBA00037927"/>
    </source>
</evidence>
<sequence>MKLDGLDFLDLSSHLSENEIMVQQSTRKFVDKEIIPIIDEHFENGTFPDNLTSKIAEMGFFGINLPKEDGGGGMNNIIYGLVCQEIERGDSGIRSFISVQSSLVMYPIHAFGSDNQREKWLPLLAKGAAIGSFGLTEPDSGSDPGSMKTLAKKVDGGFILNGTKMWITNGSNADISVVWAKTDDGVVKGFLVEKGMKGFSAPEMKHKWSLRASNTSELIMQDVFVPEENLLPNVEGLKGPLSCLSQARYGIGWGAIGCAMAVYEASVKYT</sequence>
<accession>A0A382KQL2</accession>
<evidence type="ECO:0000256" key="1">
    <source>
        <dbReference type="ARBA" id="ARBA00001974"/>
    </source>
</evidence>
<comment type="subcellular location">
    <subcellularLocation>
        <location evidence="2">Mitochondrion</location>
    </subcellularLocation>
</comment>
<dbReference type="GO" id="GO:0050660">
    <property type="term" value="F:flavin adenine dinucleotide binding"/>
    <property type="evidence" value="ECO:0007669"/>
    <property type="project" value="InterPro"/>
</dbReference>
<protein>
    <recommendedName>
        <fullName evidence="11">glutaryl-CoA dehydrogenase (ETF)</fullName>
        <ecNumber evidence="11">1.3.8.6</ecNumber>
    </recommendedName>
</protein>
<keyword evidence="8" id="KW-0496">Mitochondrion</keyword>
<dbReference type="Gene3D" id="1.10.540.10">
    <property type="entry name" value="Acyl-CoA dehydrogenase/oxidase, N-terminal domain"/>
    <property type="match status" value="1"/>
</dbReference>
<name>A0A382KQL2_9ZZZZ</name>
<evidence type="ECO:0000256" key="2">
    <source>
        <dbReference type="ARBA" id="ARBA00004173"/>
    </source>
</evidence>
<evidence type="ECO:0000256" key="3">
    <source>
        <dbReference type="ARBA" id="ARBA00009347"/>
    </source>
</evidence>
<evidence type="ECO:0000256" key="4">
    <source>
        <dbReference type="ARBA" id="ARBA00022630"/>
    </source>
</evidence>
<dbReference type="GO" id="GO:0033539">
    <property type="term" value="P:fatty acid beta-oxidation using acyl-CoA dehydrogenase"/>
    <property type="evidence" value="ECO:0007669"/>
    <property type="project" value="TreeGrafter"/>
</dbReference>
<dbReference type="InterPro" id="IPR052033">
    <property type="entry name" value="Glutaryl-CoA_DH_mitochondrial"/>
</dbReference>
<dbReference type="PANTHER" id="PTHR42807:SF1">
    <property type="entry name" value="GLUTARYL-COA DEHYDROGENASE, MITOCHONDRIAL"/>
    <property type="match status" value="1"/>
</dbReference>
<dbReference type="InterPro" id="IPR006091">
    <property type="entry name" value="Acyl-CoA_Oxase/DH_mid-dom"/>
</dbReference>
<dbReference type="GO" id="GO:0046949">
    <property type="term" value="P:fatty-acyl-CoA biosynthetic process"/>
    <property type="evidence" value="ECO:0007669"/>
    <property type="project" value="TreeGrafter"/>
</dbReference>
<evidence type="ECO:0000256" key="11">
    <source>
        <dbReference type="ARBA" id="ARBA00039033"/>
    </source>
</evidence>
<gene>
    <name evidence="15" type="ORF">METZ01_LOCUS278617</name>
</gene>
<dbReference type="GO" id="GO:0005739">
    <property type="term" value="C:mitochondrion"/>
    <property type="evidence" value="ECO:0007669"/>
    <property type="project" value="UniProtKB-SubCell"/>
</dbReference>
<evidence type="ECO:0000256" key="12">
    <source>
        <dbReference type="ARBA" id="ARBA00049493"/>
    </source>
</evidence>
<dbReference type="InterPro" id="IPR037069">
    <property type="entry name" value="AcylCoA_DH/ox_N_sf"/>
</dbReference>